<dbReference type="Proteomes" id="UP000887013">
    <property type="component" value="Unassembled WGS sequence"/>
</dbReference>
<reference evidence="3" key="1">
    <citation type="submission" date="2020-08" db="EMBL/GenBank/DDBJ databases">
        <title>Multicomponent nature underlies the extraordinary mechanical properties of spider dragline silk.</title>
        <authorList>
            <person name="Kono N."/>
            <person name="Nakamura H."/>
            <person name="Mori M."/>
            <person name="Yoshida Y."/>
            <person name="Ohtoshi R."/>
            <person name="Malay A.D."/>
            <person name="Moran D.A.P."/>
            <person name="Tomita M."/>
            <person name="Numata K."/>
            <person name="Arakawa K."/>
        </authorList>
    </citation>
    <scope>NUCLEOTIDE SEQUENCE</scope>
</reference>
<accession>A0A8X6QIC6</accession>
<gene>
    <name evidence="1" type="ORF">NPIL_370021</name>
    <name evidence="3" type="ORF">NPIL_700341</name>
    <name evidence="2" type="ORF">NPIL_93551</name>
</gene>
<sequence length="103" mass="12092">MNFFLLIRNEKVGKWNARKDMNYIKRHLALPSIIGEMKRIANPINVSNKRMCFNDETKLDSSFLDDAVPPHHFHLGEDIYAAVTYFATAVQVHLRQYKRNENN</sequence>
<comment type="caution">
    <text evidence="3">The sequence shown here is derived from an EMBL/GenBank/DDBJ whole genome shotgun (WGS) entry which is preliminary data.</text>
</comment>
<name>A0A8X6QIC6_NEPPI</name>
<dbReference type="EMBL" id="BMAW01030150">
    <property type="protein sequence ID" value="GFU15178.1"/>
    <property type="molecule type" value="Genomic_DNA"/>
</dbReference>
<evidence type="ECO:0000313" key="3">
    <source>
        <dbReference type="EMBL" id="GFU15178.1"/>
    </source>
</evidence>
<keyword evidence="4" id="KW-1185">Reference proteome</keyword>
<evidence type="ECO:0000313" key="2">
    <source>
        <dbReference type="EMBL" id="GFT61430.1"/>
    </source>
</evidence>
<proteinExistence type="predicted"/>
<organism evidence="3 4">
    <name type="scientific">Nephila pilipes</name>
    <name type="common">Giant wood spider</name>
    <name type="synonym">Nephila maculata</name>
    <dbReference type="NCBI Taxonomy" id="299642"/>
    <lineage>
        <taxon>Eukaryota</taxon>
        <taxon>Metazoa</taxon>
        <taxon>Ecdysozoa</taxon>
        <taxon>Arthropoda</taxon>
        <taxon>Chelicerata</taxon>
        <taxon>Arachnida</taxon>
        <taxon>Araneae</taxon>
        <taxon>Araneomorphae</taxon>
        <taxon>Entelegynae</taxon>
        <taxon>Araneoidea</taxon>
        <taxon>Nephilidae</taxon>
        <taxon>Nephila</taxon>
    </lineage>
</organism>
<dbReference type="EMBL" id="BMAW01114365">
    <property type="protein sequence ID" value="GFT61430.1"/>
    <property type="molecule type" value="Genomic_DNA"/>
</dbReference>
<dbReference type="AlphaFoldDB" id="A0A8X6QIC6"/>
<evidence type="ECO:0000313" key="4">
    <source>
        <dbReference type="Proteomes" id="UP000887013"/>
    </source>
</evidence>
<evidence type="ECO:0000313" key="1">
    <source>
        <dbReference type="EMBL" id="GFS38983.1"/>
    </source>
</evidence>
<protein>
    <submittedName>
        <fullName evidence="3">Uncharacterized protein</fullName>
    </submittedName>
</protein>
<dbReference type="EMBL" id="BMAW01089278">
    <property type="protein sequence ID" value="GFS38983.1"/>
    <property type="molecule type" value="Genomic_DNA"/>
</dbReference>